<evidence type="ECO:0000259" key="3">
    <source>
        <dbReference type="SMART" id="SM00822"/>
    </source>
</evidence>
<dbReference type="InterPro" id="IPR036291">
    <property type="entry name" value="NAD(P)-bd_dom_sf"/>
</dbReference>
<dbReference type="Gene3D" id="3.40.50.720">
    <property type="entry name" value="NAD(P)-binding Rossmann-like Domain"/>
    <property type="match status" value="1"/>
</dbReference>
<dbReference type="EMBL" id="AUBJ02000001">
    <property type="protein sequence ID" value="MCP2330830.1"/>
    <property type="molecule type" value="Genomic_DNA"/>
</dbReference>
<evidence type="ECO:0000313" key="4">
    <source>
        <dbReference type="EMBL" id="MCP2330830.1"/>
    </source>
</evidence>
<dbReference type="PRINTS" id="PR00081">
    <property type="entry name" value="GDHRDH"/>
</dbReference>
<keyword evidence="5" id="KW-1185">Reference proteome</keyword>
<evidence type="ECO:0000256" key="2">
    <source>
        <dbReference type="ARBA" id="ARBA00023002"/>
    </source>
</evidence>
<keyword evidence="2" id="KW-0560">Oxidoreductase</keyword>
<reference evidence="4 5" key="2">
    <citation type="submission" date="2022-06" db="EMBL/GenBank/DDBJ databases">
        <title>Genomic Encyclopedia of Type Strains, Phase I: the one thousand microbial genomes (KMG-I) project.</title>
        <authorList>
            <person name="Kyrpides N."/>
        </authorList>
    </citation>
    <scope>NUCLEOTIDE SEQUENCE [LARGE SCALE GENOMIC DNA]</scope>
    <source>
        <strain evidence="4 5">DSM 43889</strain>
    </source>
</reference>
<dbReference type="PANTHER" id="PTHR43639:SF1">
    <property type="entry name" value="SHORT-CHAIN DEHYDROGENASE_REDUCTASE FAMILY PROTEIN"/>
    <property type="match status" value="1"/>
</dbReference>
<dbReference type="PROSITE" id="PS00061">
    <property type="entry name" value="ADH_SHORT"/>
    <property type="match status" value="1"/>
</dbReference>
<accession>A0ABT1JEA5</accession>
<dbReference type="InterPro" id="IPR057326">
    <property type="entry name" value="KR_dom"/>
</dbReference>
<name>A0ABT1JEA5_ACTCY</name>
<evidence type="ECO:0000256" key="1">
    <source>
        <dbReference type="ARBA" id="ARBA00006484"/>
    </source>
</evidence>
<sequence length="245" mass="25077">MPQRNKVALVTGGSRGIGAAIARRLAEDGADIAITYLSSEAAADGVIREIRALGRRATAIALDSAAPTAAVTAVDAVFEEFGRLDILVNSAGTFPNGPLPQVTGNEVDAALALHVRAPFLFSQAAARVMGPGGRIITVGSSFANRTPYPGVTLYSMTKAAVEGMTRGLARDLGDRGITVTAVHPGNIDTDMNPASAPEAAEELPAIPLGRYGEPRDIAAAVSYLAGDSGRYVTGTALTVDGGYNA</sequence>
<comment type="similarity">
    <text evidence="1">Belongs to the short-chain dehydrogenases/reductases (SDR) family.</text>
</comment>
<reference evidence="4 5" key="1">
    <citation type="submission" date="2013-07" db="EMBL/GenBank/DDBJ databases">
        <authorList>
            <consortium name="DOE Joint Genome Institute"/>
            <person name="Reeve W."/>
            <person name="Huntemann M."/>
            <person name="Han J."/>
            <person name="Chen A."/>
            <person name="Kyrpides N."/>
            <person name="Mavromatis K."/>
            <person name="Markowitz V."/>
            <person name="Palaniappan K."/>
            <person name="Ivanova N."/>
            <person name="Schaumberg A."/>
            <person name="Pati A."/>
            <person name="Liolios K."/>
            <person name="Nordberg H.P."/>
            <person name="Cantor M.N."/>
            <person name="Hua S.X."/>
            <person name="Woyke T."/>
        </authorList>
    </citation>
    <scope>NUCLEOTIDE SEQUENCE [LARGE SCALE GENOMIC DNA]</scope>
    <source>
        <strain evidence="4 5">DSM 43889</strain>
    </source>
</reference>
<dbReference type="Proteomes" id="UP000791080">
    <property type="component" value="Unassembled WGS sequence"/>
</dbReference>
<dbReference type="InterPro" id="IPR002347">
    <property type="entry name" value="SDR_fam"/>
</dbReference>
<dbReference type="PRINTS" id="PR00080">
    <property type="entry name" value="SDRFAMILY"/>
</dbReference>
<dbReference type="SMART" id="SM00822">
    <property type="entry name" value="PKS_KR"/>
    <property type="match status" value="1"/>
</dbReference>
<dbReference type="Pfam" id="PF13561">
    <property type="entry name" value="adh_short_C2"/>
    <property type="match status" value="1"/>
</dbReference>
<organism evidence="4 5">
    <name type="scientific">Actinoalloteichus caeruleus DSM 43889</name>
    <dbReference type="NCBI Taxonomy" id="1120930"/>
    <lineage>
        <taxon>Bacteria</taxon>
        <taxon>Bacillati</taxon>
        <taxon>Actinomycetota</taxon>
        <taxon>Actinomycetes</taxon>
        <taxon>Pseudonocardiales</taxon>
        <taxon>Pseudonocardiaceae</taxon>
        <taxon>Actinoalloteichus</taxon>
        <taxon>Actinoalloteichus cyanogriseus</taxon>
    </lineage>
</organism>
<dbReference type="RefSeq" id="WP_026420211.1">
    <property type="nucleotide sequence ID" value="NZ_AUBJ02000001.1"/>
</dbReference>
<gene>
    <name evidence="4" type="ORF">G443_001100</name>
</gene>
<proteinExistence type="inferred from homology"/>
<protein>
    <submittedName>
        <fullName evidence="4">NAD(P)-dependent dehydrogenase, short-chain alcohol dehydrogenase family</fullName>
    </submittedName>
</protein>
<dbReference type="InterPro" id="IPR020904">
    <property type="entry name" value="Sc_DH/Rdtase_CS"/>
</dbReference>
<feature type="domain" description="Ketoreductase" evidence="3">
    <location>
        <begin position="6"/>
        <end position="190"/>
    </location>
</feature>
<dbReference type="SUPFAM" id="SSF51735">
    <property type="entry name" value="NAD(P)-binding Rossmann-fold domains"/>
    <property type="match status" value="1"/>
</dbReference>
<evidence type="ECO:0000313" key="5">
    <source>
        <dbReference type="Proteomes" id="UP000791080"/>
    </source>
</evidence>
<comment type="caution">
    <text evidence="4">The sequence shown here is derived from an EMBL/GenBank/DDBJ whole genome shotgun (WGS) entry which is preliminary data.</text>
</comment>
<dbReference type="PANTHER" id="PTHR43639">
    <property type="entry name" value="OXIDOREDUCTASE, SHORT-CHAIN DEHYDROGENASE/REDUCTASE FAMILY (AFU_ORTHOLOGUE AFUA_5G02870)"/>
    <property type="match status" value="1"/>
</dbReference>